<dbReference type="EMBL" id="FO203503">
    <property type="protein sequence ID" value="CCK78511.1"/>
    <property type="molecule type" value="Genomic_DNA"/>
</dbReference>
<dbReference type="STRING" id="651182.TOL2_C03410"/>
<keyword evidence="2" id="KW-1185">Reference proteome</keyword>
<dbReference type="InterPro" id="IPR038062">
    <property type="entry name" value="ScdA-like_N_sf"/>
</dbReference>
<dbReference type="Gene3D" id="1.10.3910.10">
    <property type="entry name" value="SP0561-like"/>
    <property type="match status" value="1"/>
</dbReference>
<organism evidence="1 2">
    <name type="scientific">Desulfobacula toluolica (strain DSM 7467 / Tol2)</name>
    <dbReference type="NCBI Taxonomy" id="651182"/>
    <lineage>
        <taxon>Bacteria</taxon>
        <taxon>Pseudomonadati</taxon>
        <taxon>Thermodesulfobacteriota</taxon>
        <taxon>Desulfobacteria</taxon>
        <taxon>Desulfobacterales</taxon>
        <taxon>Desulfobacteraceae</taxon>
        <taxon>Desulfobacula</taxon>
    </lineage>
</organism>
<proteinExistence type="predicted"/>
<evidence type="ECO:0000313" key="2">
    <source>
        <dbReference type="Proteomes" id="UP000007347"/>
    </source>
</evidence>
<evidence type="ECO:0000313" key="1">
    <source>
        <dbReference type="EMBL" id="CCK78511.1"/>
    </source>
</evidence>
<dbReference type="OrthoDB" id="15017at2"/>
<dbReference type="SUPFAM" id="SSF140683">
    <property type="entry name" value="SP0561-like"/>
    <property type="match status" value="1"/>
</dbReference>
<dbReference type="RefSeq" id="WP_014955868.1">
    <property type="nucleotide sequence ID" value="NC_018645.1"/>
</dbReference>
<reference evidence="1 2" key="1">
    <citation type="journal article" date="2013" name="Environ. Microbiol.">
        <title>Complete genome, catabolic sub-proteomes and key-metabolites of Desulfobacula toluolica Tol2, a marine, aromatic compound-degrading, sulfate-reducing bacterium.</title>
        <authorList>
            <person name="Wohlbrand L."/>
            <person name="Jacob J.H."/>
            <person name="Kube M."/>
            <person name="Mussmann M."/>
            <person name="Jarling R."/>
            <person name="Beck A."/>
            <person name="Amann R."/>
            <person name="Wilkes H."/>
            <person name="Reinhardt R."/>
            <person name="Rabus R."/>
        </authorList>
    </citation>
    <scope>NUCLEOTIDE SEQUENCE [LARGE SCALE GENOMIC DNA]</scope>
    <source>
        <strain evidence="2">DSM 7467 / Tol2</strain>
    </source>
</reference>
<dbReference type="KEGG" id="dto:TOL2_C03410"/>
<name>K0NCG5_DESTT</name>
<dbReference type="HOGENOM" id="CLU_180540_2_0_7"/>
<accession>K0NCG5</accession>
<sequence length="79" mass="8797">MSGKKKQVQNRITQQMTVLDVVSTCEKTLPVFKEYDAIAGECICCKSLFESIHSVAKKYGFDLQKLLNRLNAAASSNLL</sequence>
<protein>
    <submittedName>
        <fullName evidence="1">Conserved uncharacterized protein</fullName>
    </submittedName>
</protein>
<dbReference type="Proteomes" id="UP000007347">
    <property type="component" value="Chromosome"/>
</dbReference>
<gene>
    <name evidence="1" type="ordered locus">TOL2_C03410</name>
</gene>
<dbReference type="AlphaFoldDB" id="K0NCG5"/>